<dbReference type="InterPro" id="IPR043737">
    <property type="entry name" value="DUF5682"/>
</dbReference>
<reference evidence="2 3" key="1">
    <citation type="submission" date="2020-08" db="EMBL/GenBank/DDBJ databases">
        <title>Genomic Encyclopedia of Type Strains, Phase IV (KMG-IV): sequencing the most valuable type-strain genomes for metagenomic binning, comparative biology and taxonomic classification.</title>
        <authorList>
            <person name="Goeker M."/>
        </authorList>
    </citation>
    <scope>NUCLEOTIDE SEQUENCE [LARGE SCALE GENOMIC DNA]</scope>
    <source>
        <strain evidence="2 3">DSM 45615</strain>
    </source>
</reference>
<dbReference type="EMBL" id="JACHGN010000002">
    <property type="protein sequence ID" value="MBB5131161.1"/>
    <property type="molecule type" value="Genomic_DNA"/>
</dbReference>
<name>A0A840NZS9_9ACTN</name>
<feature type="compositionally biased region" description="Gly residues" evidence="1">
    <location>
        <begin position="209"/>
        <end position="221"/>
    </location>
</feature>
<protein>
    <submittedName>
        <fullName evidence="2">Uncharacterized protein</fullName>
    </submittedName>
</protein>
<evidence type="ECO:0000313" key="2">
    <source>
        <dbReference type="EMBL" id="MBB5131161.1"/>
    </source>
</evidence>
<accession>A0A840NZS9</accession>
<evidence type="ECO:0000256" key="1">
    <source>
        <dbReference type="SAM" id="MobiDB-lite"/>
    </source>
</evidence>
<dbReference type="AlphaFoldDB" id="A0A840NZS9"/>
<evidence type="ECO:0000313" key="3">
    <source>
        <dbReference type="Proteomes" id="UP000578449"/>
    </source>
</evidence>
<organism evidence="2 3">
    <name type="scientific">Thermocatellispora tengchongensis</name>
    <dbReference type="NCBI Taxonomy" id="1073253"/>
    <lineage>
        <taxon>Bacteria</taxon>
        <taxon>Bacillati</taxon>
        <taxon>Actinomycetota</taxon>
        <taxon>Actinomycetes</taxon>
        <taxon>Streptosporangiales</taxon>
        <taxon>Streptosporangiaceae</taxon>
        <taxon>Thermocatellispora</taxon>
    </lineage>
</organism>
<sequence>MRGAVGGRVSVLGVRHHGPGSARAVRAELERLAPDIVLIEGPPEADALVALAGSGDMEPPVALLAHVPGEPARSAFWPFATFSPEWQAIQYALRAGVPVRFCDLPAAVTLAGQHHDADAEPEGGDAGMGADTGMGADAGKGGDAGEGVNAGEGGNAGGGGDAREREDGLRVDPLAVLAEAAGYDDPERWWEDVIEHRGAETETETETGTGTGTGAGAGAGTGTDMRARAGAGTGADIRAREGTGAPAEVRAGAGGGASAEVRVGAGGGASAEVRVGAGGGASAEVRVGTGTGAPAGMRSGADMDARTVTGAAVGIGAGVGGGGVFEAVAEAIAAVREGYTPGLGEARREAYMRRVLRRALKDGFQRVAVVCGAWHVPALTGLPAVGADDRLLRGLPKVKVEMTWVPWTYGRLASWSGYGAGVTSPGWYHHLFAAPDRPVERWLADAAGVLREEGLAVSPAHVIESVRLARSLAALRGRPLAGLAEVTEAARAVLCEGDDLPVELIQRRMVVGERLGRVPEDTPMVPLQRHLREEQRRLKLKPEALERDLDLDLRKPLDLGRSHLLHRLRLLGVRWGTPREAQGKGTFRESWRLAWSPEFDVALIEAGAWGTTVPAAATAQVLALARDAGAIAELTGLVERCLLADLPMALPGVLRALSDRAALDPDVTHLMAALPAMARARRYGDVRGTPAAGLDAIVSSMLARVCAGLSPAMTGLDDDAARELLGHVDGVHAATSLLDAGSRAEWLAALRGVAGRRDLHGLVAGRLTRILLDAGELASEEAASRMSLATSAGHPPARVAAWVEGFLSGDGLLLVHDPRLLGLVDGWLAGLAPEAFVDVLPLLRRTFGTFEAPERRAIGRRVRAQGGRRAEEPEAEIDETRAAPAVRTVLTILGRAR</sequence>
<dbReference type="RefSeq" id="WP_185048011.1">
    <property type="nucleotide sequence ID" value="NZ_JACHGN010000002.1"/>
</dbReference>
<feature type="region of interest" description="Disordered" evidence="1">
    <location>
        <begin position="199"/>
        <end position="223"/>
    </location>
</feature>
<dbReference type="Proteomes" id="UP000578449">
    <property type="component" value="Unassembled WGS sequence"/>
</dbReference>
<feature type="region of interest" description="Disordered" evidence="1">
    <location>
        <begin position="113"/>
        <end position="166"/>
    </location>
</feature>
<keyword evidence="3" id="KW-1185">Reference proteome</keyword>
<gene>
    <name evidence="2" type="ORF">HNP84_000867</name>
</gene>
<feature type="compositionally biased region" description="Gly residues" evidence="1">
    <location>
        <begin position="124"/>
        <end position="160"/>
    </location>
</feature>
<dbReference type="Pfam" id="PF18934">
    <property type="entry name" value="DUF5682"/>
    <property type="match status" value="2"/>
</dbReference>
<proteinExistence type="predicted"/>
<comment type="caution">
    <text evidence="2">The sequence shown here is derived from an EMBL/GenBank/DDBJ whole genome shotgun (WGS) entry which is preliminary data.</text>
</comment>